<dbReference type="InterPro" id="IPR036397">
    <property type="entry name" value="RNaseH_sf"/>
</dbReference>
<comment type="caution">
    <text evidence="1">The sequence shown here is derived from an EMBL/GenBank/DDBJ whole genome shotgun (WGS) entry which is preliminary data.</text>
</comment>
<dbReference type="Gene3D" id="3.30.420.10">
    <property type="entry name" value="Ribonuclease H-like superfamily/Ribonuclease H"/>
    <property type="match status" value="1"/>
</dbReference>
<accession>A0A9Q3FT50</accession>
<gene>
    <name evidence="1" type="ORF">O181_084264</name>
</gene>
<dbReference type="EMBL" id="AVOT02049398">
    <property type="protein sequence ID" value="MBW0544549.1"/>
    <property type="molecule type" value="Genomic_DNA"/>
</dbReference>
<dbReference type="GO" id="GO:0003676">
    <property type="term" value="F:nucleic acid binding"/>
    <property type="evidence" value="ECO:0007669"/>
    <property type="project" value="InterPro"/>
</dbReference>
<dbReference type="Proteomes" id="UP000765509">
    <property type="component" value="Unassembled WGS sequence"/>
</dbReference>
<protein>
    <submittedName>
        <fullName evidence="1">Uncharacterized protein</fullName>
    </submittedName>
</protein>
<reference evidence="1" key="1">
    <citation type="submission" date="2021-03" db="EMBL/GenBank/DDBJ databases">
        <title>Draft genome sequence of rust myrtle Austropuccinia psidii MF-1, a brazilian biotype.</title>
        <authorList>
            <person name="Quecine M.C."/>
            <person name="Pachon D.M.R."/>
            <person name="Bonatelli M.L."/>
            <person name="Correr F.H."/>
            <person name="Franceschini L.M."/>
            <person name="Leite T.F."/>
            <person name="Margarido G.R.A."/>
            <person name="Almeida C.A."/>
            <person name="Ferrarezi J.A."/>
            <person name="Labate C.A."/>
        </authorList>
    </citation>
    <scope>NUCLEOTIDE SEQUENCE</scope>
    <source>
        <strain evidence="1">MF-1</strain>
    </source>
</reference>
<organism evidence="1 2">
    <name type="scientific">Austropuccinia psidii MF-1</name>
    <dbReference type="NCBI Taxonomy" id="1389203"/>
    <lineage>
        <taxon>Eukaryota</taxon>
        <taxon>Fungi</taxon>
        <taxon>Dikarya</taxon>
        <taxon>Basidiomycota</taxon>
        <taxon>Pucciniomycotina</taxon>
        <taxon>Pucciniomycetes</taxon>
        <taxon>Pucciniales</taxon>
        <taxon>Sphaerophragmiaceae</taxon>
        <taxon>Austropuccinia</taxon>
    </lineage>
</organism>
<proteinExistence type="predicted"/>
<sequence>MIQTLEEMIRIYCVYGIKFKDSYCLTHDWCTLIQPLELAYNTSIQSSIVKTPAILEKGWNSRLPSDTLENDLVDINPTASSCKMMLDKARHHYNRFLPDSFKYCQPVTQSQSTSMTAKYHKPMV</sequence>
<evidence type="ECO:0000313" key="2">
    <source>
        <dbReference type="Proteomes" id="UP000765509"/>
    </source>
</evidence>
<keyword evidence="2" id="KW-1185">Reference proteome</keyword>
<evidence type="ECO:0000313" key="1">
    <source>
        <dbReference type="EMBL" id="MBW0544549.1"/>
    </source>
</evidence>
<name>A0A9Q3FT50_9BASI</name>
<dbReference type="AlphaFoldDB" id="A0A9Q3FT50"/>